<evidence type="ECO:0000313" key="8">
    <source>
        <dbReference type="Proteomes" id="UP000680750"/>
    </source>
</evidence>
<dbReference type="GO" id="GO:0016616">
    <property type="term" value="F:oxidoreductase activity, acting on the CH-OH group of donors, NAD or NADP as acceptor"/>
    <property type="evidence" value="ECO:0007669"/>
    <property type="project" value="InterPro"/>
</dbReference>
<dbReference type="InterPro" id="IPR050857">
    <property type="entry name" value="D-2-hydroxyacid_DH"/>
</dbReference>
<dbReference type="SUPFAM" id="SSF52283">
    <property type="entry name" value="Formate/glycerate dehydrogenase catalytic domain-like"/>
    <property type="match status" value="1"/>
</dbReference>
<evidence type="ECO:0000256" key="4">
    <source>
        <dbReference type="RuleBase" id="RU003719"/>
    </source>
</evidence>
<name>A0A810KVB8_9ACTN</name>
<dbReference type="RefSeq" id="WP_030446884.1">
    <property type="nucleotide sequence ID" value="NZ_AP023354.1"/>
</dbReference>
<evidence type="ECO:0000313" key="7">
    <source>
        <dbReference type="EMBL" id="BCJ26412.1"/>
    </source>
</evidence>
<evidence type="ECO:0000256" key="2">
    <source>
        <dbReference type="ARBA" id="ARBA00023002"/>
    </source>
</evidence>
<keyword evidence="3" id="KW-0520">NAD</keyword>
<dbReference type="KEGG" id="aser:Asera_05200"/>
<dbReference type="InterPro" id="IPR006140">
    <property type="entry name" value="D-isomer_DH_NAD-bd"/>
</dbReference>
<dbReference type="Pfam" id="PF00389">
    <property type="entry name" value="2-Hacid_dh"/>
    <property type="match status" value="1"/>
</dbReference>
<protein>
    <submittedName>
        <fullName evidence="7">Glycerate dehydrogenase</fullName>
    </submittedName>
</protein>
<dbReference type="InterPro" id="IPR006139">
    <property type="entry name" value="D-isomer_2_OHA_DH_cat_dom"/>
</dbReference>
<dbReference type="Pfam" id="PF02826">
    <property type="entry name" value="2-Hacid_dh_C"/>
    <property type="match status" value="1"/>
</dbReference>
<dbReference type="Gene3D" id="3.40.50.720">
    <property type="entry name" value="NAD(P)-binding Rossmann-like Domain"/>
    <property type="match status" value="2"/>
</dbReference>
<dbReference type="GO" id="GO:0051287">
    <property type="term" value="F:NAD binding"/>
    <property type="evidence" value="ECO:0007669"/>
    <property type="project" value="InterPro"/>
</dbReference>
<feature type="domain" description="D-isomer specific 2-hydroxyacid dehydrogenase catalytic" evidence="5">
    <location>
        <begin position="55"/>
        <end position="325"/>
    </location>
</feature>
<dbReference type="PROSITE" id="PS00670">
    <property type="entry name" value="D_2_HYDROXYACID_DH_2"/>
    <property type="match status" value="1"/>
</dbReference>
<dbReference type="SUPFAM" id="SSF51735">
    <property type="entry name" value="NAD(P)-binding Rossmann-fold domains"/>
    <property type="match status" value="1"/>
</dbReference>
<evidence type="ECO:0000259" key="5">
    <source>
        <dbReference type="Pfam" id="PF00389"/>
    </source>
</evidence>
<dbReference type="EMBL" id="AP023354">
    <property type="protein sequence ID" value="BCJ26412.1"/>
    <property type="molecule type" value="Genomic_DNA"/>
</dbReference>
<proteinExistence type="inferred from homology"/>
<organism evidence="7 8">
    <name type="scientific">Actinocatenispora sera</name>
    <dbReference type="NCBI Taxonomy" id="390989"/>
    <lineage>
        <taxon>Bacteria</taxon>
        <taxon>Bacillati</taxon>
        <taxon>Actinomycetota</taxon>
        <taxon>Actinomycetes</taxon>
        <taxon>Micromonosporales</taxon>
        <taxon>Micromonosporaceae</taxon>
        <taxon>Actinocatenispora</taxon>
    </lineage>
</organism>
<dbReference type="PANTHER" id="PTHR42789">
    <property type="entry name" value="D-ISOMER SPECIFIC 2-HYDROXYACID DEHYDROGENASE FAMILY PROTEIN (AFU_ORTHOLOGUE AFUA_6G10090)"/>
    <property type="match status" value="1"/>
</dbReference>
<dbReference type="CDD" id="cd12167">
    <property type="entry name" value="2-Hacid_dh_8"/>
    <property type="match status" value="1"/>
</dbReference>
<reference evidence="7" key="1">
    <citation type="submission" date="2020-08" db="EMBL/GenBank/DDBJ databases">
        <title>Whole genome shotgun sequence of Actinocatenispora sera NBRC 101916.</title>
        <authorList>
            <person name="Komaki H."/>
            <person name="Tamura T."/>
        </authorList>
    </citation>
    <scope>NUCLEOTIDE SEQUENCE</scope>
    <source>
        <strain evidence="7">NBRC 101916</strain>
    </source>
</reference>
<feature type="domain" description="D-isomer specific 2-hydroxyacid dehydrogenase NAD-binding" evidence="6">
    <location>
        <begin position="118"/>
        <end position="293"/>
    </location>
</feature>
<dbReference type="Proteomes" id="UP000680750">
    <property type="component" value="Chromosome"/>
</dbReference>
<dbReference type="InterPro" id="IPR029753">
    <property type="entry name" value="D-isomer_DH_CS"/>
</dbReference>
<keyword evidence="8" id="KW-1185">Reference proteome</keyword>
<evidence type="ECO:0000256" key="3">
    <source>
        <dbReference type="ARBA" id="ARBA00023027"/>
    </source>
</evidence>
<dbReference type="OrthoDB" id="9793626at2"/>
<evidence type="ECO:0000256" key="1">
    <source>
        <dbReference type="ARBA" id="ARBA00005854"/>
    </source>
</evidence>
<comment type="similarity">
    <text evidence="1 4">Belongs to the D-isomer specific 2-hydroxyacid dehydrogenase family.</text>
</comment>
<dbReference type="InterPro" id="IPR036291">
    <property type="entry name" value="NAD(P)-bd_dom_sf"/>
</dbReference>
<keyword evidence="2 4" id="KW-0560">Oxidoreductase</keyword>
<evidence type="ECO:0000259" key="6">
    <source>
        <dbReference type="Pfam" id="PF02826"/>
    </source>
</evidence>
<accession>A0A810KVB8</accession>
<dbReference type="PANTHER" id="PTHR42789:SF1">
    <property type="entry name" value="D-ISOMER SPECIFIC 2-HYDROXYACID DEHYDROGENASE FAMILY PROTEIN (AFU_ORTHOLOGUE AFUA_6G10090)"/>
    <property type="match status" value="1"/>
</dbReference>
<dbReference type="AlphaFoldDB" id="A0A810KVB8"/>
<sequence>MGERPVAVLAMRDDLVGQIFPGPVLARLTDLVDCDPAAIFTDAGAPPPALAAARILITGWESPQLDAAVLTAAPGVRLVVHAAGSVKQLTTPELFAAGVTVSSAVAVNARPVAEFTVASIVLATRRVFRYAADYRAGISRHGYPVGEDTGLYGLTVGLVGASQIGRLVLAMLADHGVELLVYDPFLTPGQAAELGATAVDLDTLCRRSDVVTVHAPELPETYRMIDERRLGLLRDGAVLVNTARGALVDTEALAARCATGRLDAVLDVTDPEPLPVGHPLLGLPNVLITPHLAGTRGRELRRFGEFVVSEVHRWLSGEPLLGRVNPDALSHSA</sequence>
<dbReference type="PROSITE" id="PS00671">
    <property type="entry name" value="D_2_HYDROXYACID_DH_3"/>
    <property type="match status" value="1"/>
</dbReference>
<gene>
    <name evidence="7" type="ORF">Asera_05200</name>
</gene>